<gene>
    <name evidence="1" type="ORF">AUC69_08605</name>
</gene>
<dbReference type="OrthoDB" id="7469880at2"/>
<evidence type="ECO:0000313" key="1">
    <source>
        <dbReference type="EMBL" id="ODR99670.1"/>
    </source>
</evidence>
<name>A0A1E3W1L6_9HYPH</name>
<reference evidence="1 2" key="1">
    <citation type="journal article" date="2016" name="Environ. Microbiol.">
        <title>New Methyloceanibacter diversity from North Sea sediments includes methanotroph containing solely the soluble methane monooxygenase.</title>
        <authorList>
            <person name="Vekeman B."/>
            <person name="Kerckhof F.M."/>
            <person name="Cremers G."/>
            <person name="de Vos P."/>
            <person name="Vandamme P."/>
            <person name="Boon N."/>
            <person name="Op den Camp H.J."/>
            <person name="Heylen K."/>
        </authorList>
    </citation>
    <scope>NUCLEOTIDE SEQUENCE [LARGE SCALE GENOMIC DNA]</scope>
    <source>
        <strain evidence="1 2">R-67175</strain>
    </source>
</reference>
<comment type="caution">
    <text evidence="1">The sequence shown here is derived from an EMBL/GenBank/DDBJ whole genome shotgun (WGS) entry which is preliminary data.</text>
</comment>
<organism evidence="1 2">
    <name type="scientific">Methyloceanibacter superfactus</name>
    <dbReference type="NCBI Taxonomy" id="1774969"/>
    <lineage>
        <taxon>Bacteria</taxon>
        <taxon>Pseudomonadati</taxon>
        <taxon>Pseudomonadota</taxon>
        <taxon>Alphaproteobacteria</taxon>
        <taxon>Hyphomicrobiales</taxon>
        <taxon>Hyphomicrobiaceae</taxon>
        <taxon>Methyloceanibacter</taxon>
    </lineage>
</organism>
<accession>A0A1E3W1L6</accession>
<protein>
    <submittedName>
        <fullName evidence="1">Uncharacterized protein</fullName>
    </submittedName>
</protein>
<dbReference type="EMBL" id="LPWF01000016">
    <property type="protein sequence ID" value="ODR99670.1"/>
    <property type="molecule type" value="Genomic_DNA"/>
</dbReference>
<keyword evidence="2" id="KW-1185">Reference proteome</keyword>
<dbReference type="Proteomes" id="UP000094472">
    <property type="component" value="Unassembled WGS sequence"/>
</dbReference>
<dbReference type="SUPFAM" id="SSF50199">
    <property type="entry name" value="Staphylococcal nuclease"/>
    <property type="match status" value="1"/>
</dbReference>
<dbReference type="STRING" id="1774969.AUC69_08605"/>
<evidence type="ECO:0000313" key="2">
    <source>
        <dbReference type="Proteomes" id="UP000094472"/>
    </source>
</evidence>
<sequence>MGASDVALARVACSCPPGTEGTKSCNHGRLCGTLRADGRDVGAILIAEGLAEAYACGATSCPKRRDWCAG</sequence>
<dbReference type="AlphaFoldDB" id="A0A1E3W1L6"/>
<dbReference type="RefSeq" id="WP_069441215.1">
    <property type="nucleotide sequence ID" value="NZ_LPWF01000016.1"/>
</dbReference>
<proteinExistence type="predicted"/>
<dbReference type="InterPro" id="IPR035437">
    <property type="entry name" value="SNase_OB-fold_sf"/>
</dbReference>